<dbReference type="AlphaFoldDB" id="A0A2T4UNJ6"/>
<dbReference type="SUPFAM" id="SSF56112">
    <property type="entry name" value="Protein kinase-like (PK-like)"/>
    <property type="match status" value="1"/>
</dbReference>
<dbReference type="InterPro" id="IPR002575">
    <property type="entry name" value="Aminoglycoside_PTrfase"/>
</dbReference>
<dbReference type="Proteomes" id="UP000240739">
    <property type="component" value="Unassembled WGS sequence"/>
</dbReference>
<evidence type="ECO:0000313" key="3">
    <source>
        <dbReference type="Proteomes" id="UP000240739"/>
    </source>
</evidence>
<feature type="domain" description="Aminoglycoside phosphotransferase" evidence="1">
    <location>
        <begin position="25"/>
        <end position="258"/>
    </location>
</feature>
<organism evidence="2 3">
    <name type="scientific">Paraconexibacter algicola</name>
    <dbReference type="NCBI Taxonomy" id="2133960"/>
    <lineage>
        <taxon>Bacteria</taxon>
        <taxon>Bacillati</taxon>
        <taxon>Actinomycetota</taxon>
        <taxon>Thermoleophilia</taxon>
        <taxon>Solirubrobacterales</taxon>
        <taxon>Paraconexibacteraceae</taxon>
        <taxon>Paraconexibacter</taxon>
    </lineage>
</organism>
<dbReference type="CDD" id="cd05154">
    <property type="entry name" value="ACAD10_11_N-like"/>
    <property type="match status" value="1"/>
</dbReference>
<accession>A0A2T4UNJ6</accession>
<dbReference type="InterPro" id="IPR011009">
    <property type="entry name" value="Kinase-like_dom_sf"/>
</dbReference>
<dbReference type="PANTHER" id="PTHR47829">
    <property type="entry name" value="HYDROLASE, PUTATIVE (AFU_ORTHOLOGUE AFUA_1G12880)-RELATED"/>
    <property type="match status" value="1"/>
</dbReference>
<dbReference type="Gene3D" id="3.90.1200.10">
    <property type="match status" value="1"/>
</dbReference>
<dbReference type="GO" id="GO:0016740">
    <property type="term" value="F:transferase activity"/>
    <property type="evidence" value="ECO:0007669"/>
    <property type="project" value="UniProtKB-KW"/>
</dbReference>
<dbReference type="Gene3D" id="3.30.200.20">
    <property type="entry name" value="Phosphorylase Kinase, domain 1"/>
    <property type="match status" value="1"/>
</dbReference>
<comment type="caution">
    <text evidence="2">The sequence shown here is derived from an EMBL/GenBank/DDBJ whole genome shotgun (WGS) entry which is preliminary data.</text>
</comment>
<evidence type="ECO:0000313" key="2">
    <source>
        <dbReference type="EMBL" id="PTL60794.1"/>
    </source>
</evidence>
<sequence>MPVDGPLSAWLTEHLGDPGPFVLDRLSGGNSNETLLLRSPTARRILRRPPHDAIDPSAHDMAREHTLLTALAQTDVPAPAPLALIDDPAVVPAPALVMEAAEGHALLWDLPGDRVADAATLTGIGEAVMDALGALHRADWRAAGLDGFGRPDGFLDRQVGRWTRQLDRYRVRELPWHAEIASWLAAHQPADGEPGILHGDFHLDNCLVTLGEPPAVAAIIDWEMATIGDPLLDVGLFLGFWGDERPATPAMPKVQAVTRGAGAPGRAVLAARYEEASGRSLEHLDWYMTLAFWKLATIVEGAYAQFLAGALTTPYARDLEHDVPRLLEEAATFAGLR</sequence>
<name>A0A2T4UNJ6_9ACTN</name>
<keyword evidence="2" id="KW-0808">Transferase</keyword>
<gene>
    <name evidence="2" type="ORF">C7Y72_10470</name>
</gene>
<dbReference type="InterPro" id="IPR052898">
    <property type="entry name" value="ACAD10-like"/>
</dbReference>
<reference evidence="2 3" key="1">
    <citation type="submission" date="2018-03" db="EMBL/GenBank/DDBJ databases">
        <title>Aquarubrobacter algicola gen. nov., sp. nov., a novel actinobacterium isolated from shallow eutrophic lake during the end of cyanobacterial harmful algal blooms.</title>
        <authorList>
            <person name="Chun S.J."/>
        </authorList>
    </citation>
    <scope>NUCLEOTIDE SEQUENCE [LARGE SCALE GENOMIC DNA]</scope>
    <source>
        <strain evidence="2 3">Seoho-28</strain>
    </source>
</reference>
<dbReference type="PANTHER" id="PTHR47829:SF1">
    <property type="entry name" value="HAD FAMILY PHOSPHATASE"/>
    <property type="match status" value="1"/>
</dbReference>
<evidence type="ECO:0000259" key="1">
    <source>
        <dbReference type="Pfam" id="PF01636"/>
    </source>
</evidence>
<dbReference type="InterPro" id="IPR041726">
    <property type="entry name" value="ACAD10_11_N"/>
</dbReference>
<dbReference type="OrthoDB" id="7326703at2"/>
<proteinExistence type="predicted"/>
<dbReference type="EMBL" id="PYYB01000001">
    <property type="protein sequence ID" value="PTL60794.1"/>
    <property type="molecule type" value="Genomic_DNA"/>
</dbReference>
<dbReference type="Pfam" id="PF01636">
    <property type="entry name" value="APH"/>
    <property type="match status" value="1"/>
</dbReference>
<keyword evidence="3" id="KW-1185">Reference proteome</keyword>
<protein>
    <submittedName>
        <fullName evidence="2">Phosphotransferase family protein</fullName>
    </submittedName>
</protein>